<dbReference type="Proteomes" id="UP000694700">
    <property type="component" value="Unplaced"/>
</dbReference>
<keyword evidence="1" id="KW-0863">Zinc-finger</keyword>
<dbReference type="SMART" id="SM00343">
    <property type="entry name" value="ZnF_C2HC"/>
    <property type="match status" value="2"/>
</dbReference>
<evidence type="ECO:0000256" key="2">
    <source>
        <dbReference type="SAM" id="MobiDB-lite"/>
    </source>
</evidence>
<accession>A0A8C1TT49</accession>
<keyword evidence="1" id="KW-0479">Metal-binding</keyword>
<evidence type="ECO:0000313" key="5">
    <source>
        <dbReference type="Proteomes" id="UP000694700"/>
    </source>
</evidence>
<dbReference type="GO" id="GO:0002218">
    <property type="term" value="P:activation of innate immune response"/>
    <property type="evidence" value="ECO:0007669"/>
    <property type="project" value="InterPro"/>
</dbReference>
<feature type="region of interest" description="Disordered" evidence="2">
    <location>
        <begin position="265"/>
        <end position="308"/>
    </location>
</feature>
<dbReference type="GO" id="GO:0003723">
    <property type="term" value="F:RNA binding"/>
    <property type="evidence" value="ECO:0007669"/>
    <property type="project" value="InterPro"/>
</dbReference>
<feature type="compositionally biased region" description="Basic and acidic residues" evidence="2">
    <location>
        <begin position="299"/>
        <end position="308"/>
    </location>
</feature>
<dbReference type="PROSITE" id="PS50158">
    <property type="entry name" value="ZF_CCHC"/>
    <property type="match status" value="1"/>
</dbReference>
<reference evidence="4" key="1">
    <citation type="submission" date="2025-08" db="UniProtKB">
        <authorList>
            <consortium name="Ensembl"/>
        </authorList>
    </citation>
    <scope>IDENTIFICATION</scope>
</reference>
<feature type="domain" description="CCHC-type" evidence="3">
    <location>
        <begin position="228"/>
        <end position="242"/>
    </location>
</feature>
<proteinExistence type="predicted"/>
<dbReference type="GO" id="GO:0003690">
    <property type="term" value="F:double-stranded DNA binding"/>
    <property type="evidence" value="ECO:0007669"/>
    <property type="project" value="InterPro"/>
</dbReference>
<dbReference type="InterPro" id="IPR036875">
    <property type="entry name" value="Znf_CCHC_sf"/>
</dbReference>
<keyword evidence="1" id="KW-0862">Zinc</keyword>
<dbReference type="AlphaFoldDB" id="A0A8C1TT49"/>
<dbReference type="Ensembl" id="ENSCCRT00015027837.1">
    <property type="protein sequence ID" value="ENSCCRP00015026891.1"/>
    <property type="gene ID" value="ENSCCRG00015011355.1"/>
</dbReference>
<dbReference type="SUPFAM" id="SSF57756">
    <property type="entry name" value="Retrovirus zinc finger-like domains"/>
    <property type="match status" value="1"/>
</dbReference>
<organism evidence="4 5">
    <name type="scientific">Cyprinus carpio</name>
    <name type="common">Common carp</name>
    <dbReference type="NCBI Taxonomy" id="7962"/>
    <lineage>
        <taxon>Eukaryota</taxon>
        <taxon>Metazoa</taxon>
        <taxon>Chordata</taxon>
        <taxon>Craniata</taxon>
        <taxon>Vertebrata</taxon>
        <taxon>Euteleostomi</taxon>
        <taxon>Actinopterygii</taxon>
        <taxon>Neopterygii</taxon>
        <taxon>Teleostei</taxon>
        <taxon>Ostariophysi</taxon>
        <taxon>Cypriniformes</taxon>
        <taxon>Cyprinidae</taxon>
        <taxon>Cyprininae</taxon>
        <taxon>Cyprinus</taxon>
    </lineage>
</organism>
<dbReference type="Pfam" id="PF00098">
    <property type="entry name" value="zf-CCHC"/>
    <property type="match status" value="1"/>
</dbReference>
<sequence>MMDGYTLTDLEMAGESRRRTDHGPDKQQGDGHGQRKGERKENLKRVYKKEATITVDLRDEKEVRALDIIKAVTGKIGEGKILAVRPKQINEYEITLEQEEDTEILMNGLDINGMSFEVKRLYNRDYVVSFMHLPAYIEDEDILSKLEQWGVIPLSTIKRRVYPGTNVEDGTRFIKVRFPREVASLPYSTKMETAEGPQYFRVMHSHQVKTCRLCMSPDHVVKDCPDFRCYKCEERGHFARDCNAVKCPDCRKVLSKCECWMEGEEGEEEEEEQVSGQVHERDTEKEQEEEIGGMEENTEIMKEGWRRE</sequence>
<feature type="compositionally biased region" description="Basic and acidic residues" evidence="2">
    <location>
        <begin position="14"/>
        <end position="43"/>
    </location>
</feature>
<dbReference type="InterPro" id="IPR001878">
    <property type="entry name" value="Znf_CCHC"/>
</dbReference>
<evidence type="ECO:0000256" key="1">
    <source>
        <dbReference type="PROSITE-ProRule" id="PRU00047"/>
    </source>
</evidence>
<evidence type="ECO:0000259" key="3">
    <source>
        <dbReference type="PROSITE" id="PS50158"/>
    </source>
</evidence>
<feature type="region of interest" description="Disordered" evidence="2">
    <location>
        <begin position="1"/>
        <end position="43"/>
    </location>
</feature>
<feature type="compositionally biased region" description="Acidic residues" evidence="2">
    <location>
        <begin position="285"/>
        <end position="298"/>
    </location>
</feature>
<name>A0A8C1TT49_CYPCA</name>
<protein>
    <recommendedName>
        <fullName evidence="3">CCHC-type domain-containing protein</fullName>
    </recommendedName>
</protein>
<dbReference type="PANTHER" id="PTHR22639:SF3">
    <property type="entry name" value="ZINC FINGER CCHC DOMAIN-CONTAINING PROTEIN 3"/>
    <property type="match status" value="1"/>
</dbReference>
<dbReference type="PANTHER" id="PTHR22639">
    <property type="entry name" value="GAG-RELATED PROTEIN"/>
    <property type="match status" value="1"/>
</dbReference>
<evidence type="ECO:0000313" key="4">
    <source>
        <dbReference type="Ensembl" id="ENSCCRP00015026891.1"/>
    </source>
</evidence>
<dbReference type="Gene3D" id="4.10.60.10">
    <property type="entry name" value="Zinc finger, CCHC-type"/>
    <property type="match status" value="1"/>
</dbReference>
<dbReference type="InterPro" id="IPR042509">
    <property type="entry name" value="ZCCHC3"/>
</dbReference>
<dbReference type="GO" id="GO:0008270">
    <property type="term" value="F:zinc ion binding"/>
    <property type="evidence" value="ECO:0007669"/>
    <property type="project" value="UniProtKB-KW"/>
</dbReference>